<proteinExistence type="predicted"/>
<gene>
    <name evidence="2" type="ORF">M0R45_029117</name>
</gene>
<accession>A0AAW1W9T6</accession>
<keyword evidence="1" id="KW-0732">Signal</keyword>
<organism evidence="2 3">
    <name type="scientific">Rubus argutus</name>
    <name type="common">Southern blackberry</name>
    <dbReference type="NCBI Taxonomy" id="59490"/>
    <lineage>
        <taxon>Eukaryota</taxon>
        <taxon>Viridiplantae</taxon>
        <taxon>Streptophyta</taxon>
        <taxon>Embryophyta</taxon>
        <taxon>Tracheophyta</taxon>
        <taxon>Spermatophyta</taxon>
        <taxon>Magnoliopsida</taxon>
        <taxon>eudicotyledons</taxon>
        <taxon>Gunneridae</taxon>
        <taxon>Pentapetalae</taxon>
        <taxon>rosids</taxon>
        <taxon>fabids</taxon>
        <taxon>Rosales</taxon>
        <taxon>Rosaceae</taxon>
        <taxon>Rosoideae</taxon>
        <taxon>Rosoideae incertae sedis</taxon>
        <taxon>Rubus</taxon>
    </lineage>
</organism>
<sequence length="83" mass="8726">MGASNRSSSLLALLLVLVACASEKSLAVEARPLSLFAQQGYSKVFGTLGIACECCDGVGGECKSRWTGSCSSLKCLPWKQHNT</sequence>
<dbReference type="AlphaFoldDB" id="A0AAW1W9T6"/>
<feature type="chain" id="PRO_5043856099" evidence="1">
    <location>
        <begin position="28"/>
        <end position="83"/>
    </location>
</feature>
<dbReference type="Proteomes" id="UP001457282">
    <property type="component" value="Unassembled WGS sequence"/>
</dbReference>
<reference evidence="2 3" key="1">
    <citation type="journal article" date="2023" name="G3 (Bethesda)">
        <title>A chromosome-length genome assembly and annotation of blackberry (Rubus argutus, cv. 'Hillquist').</title>
        <authorList>
            <person name="Bruna T."/>
            <person name="Aryal R."/>
            <person name="Dudchenko O."/>
            <person name="Sargent D.J."/>
            <person name="Mead D."/>
            <person name="Buti M."/>
            <person name="Cavallini A."/>
            <person name="Hytonen T."/>
            <person name="Andres J."/>
            <person name="Pham M."/>
            <person name="Weisz D."/>
            <person name="Mascagni F."/>
            <person name="Usai G."/>
            <person name="Natali L."/>
            <person name="Bassil N."/>
            <person name="Fernandez G.E."/>
            <person name="Lomsadze A."/>
            <person name="Armour M."/>
            <person name="Olukolu B."/>
            <person name="Poorten T."/>
            <person name="Britton C."/>
            <person name="Davik J."/>
            <person name="Ashrafi H."/>
            <person name="Aiden E.L."/>
            <person name="Borodovsky M."/>
            <person name="Worthington M."/>
        </authorList>
    </citation>
    <scope>NUCLEOTIDE SEQUENCE [LARGE SCALE GENOMIC DNA]</scope>
    <source>
        <strain evidence="2">PI 553951</strain>
    </source>
</reference>
<protein>
    <submittedName>
        <fullName evidence="2">Uncharacterized protein</fullName>
    </submittedName>
</protein>
<dbReference type="PANTHER" id="PTHR37078:SF6">
    <property type="entry name" value="NODULE CYSTEINE-RICH (NCR) SECRETED PEPTIDE"/>
    <property type="match status" value="1"/>
</dbReference>
<comment type="caution">
    <text evidence="2">The sequence shown here is derived from an EMBL/GenBank/DDBJ whole genome shotgun (WGS) entry which is preliminary data.</text>
</comment>
<dbReference type="PROSITE" id="PS51257">
    <property type="entry name" value="PROKAR_LIPOPROTEIN"/>
    <property type="match status" value="1"/>
</dbReference>
<evidence type="ECO:0000313" key="2">
    <source>
        <dbReference type="EMBL" id="KAK9920563.1"/>
    </source>
</evidence>
<evidence type="ECO:0000256" key="1">
    <source>
        <dbReference type="SAM" id="SignalP"/>
    </source>
</evidence>
<dbReference type="EMBL" id="JBEDUW010000006">
    <property type="protein sequence ID" value="KAK9920563.1"/>
    <property type="molecule type" value="Genomic_DNA"/>
</dbReference>
<name>A0AAW1W9T6_RUBAR</name>
<feature type="signal peptide" evidence="1">
    <location>
        <begin position="1"/>
        <end position="27"/>
    </location>
</feature>
<keyword evidence="3" id="KW-1185">Reference proteome</keyword>
<dbReference type="PANTHER" id="PTHR37078">
    <property type="entry name" value="NODULE CYSTEINE-RICH (NCR) SECRETED PEPTIDE"/>
    <property type="match status" value="1"/>
</dbReference>
<evidence type="ECO:0000313" key="3">
    <source>
        <dbReference type="Proteomes" id="UP001457282"/>
    </source>
</evidence>